<evidence type="ECO:0000313" key="15">
    <source>
        <dbReference type="Proteomes" id="UP000594260"/>
    </source>
</evidence>
<evidence type="ECO:0000256" key="9">
    <source>
        <dbReference type="ARBA" id="ARBA00023136"/>
    </source>
</evidence>
<evidence type="ECO:0000256" key="5">
    <source>
        <dbReference type="ARBA" id="ARBA00022490"/>
    </source>
</evidence>
<evidence type="ECO:0000256" key="4">
    <source>
        <dbReference type="ARBA" id="ARBA00022475"/>
    </source>
</evidence>
<dbReference type="GeneID" id="111248103"/>
<evidence type="ECO:0000256" key="1">
    <source>
        <dbReference type="ARBA" id="ARBA00004245"/>
    </source>
</evidence>
<dbReference type="GO" id="GO:0042383">
    <property type="term" value="C:sarcolemma"/>
    <property type="evidence" value="ECO:0007669"/>
    <property type="project" value="UniProtKB-SubCell"/>
</dbReference>
<evidence type="ECO:0000256" key="12">
    <source>
        <dbReference type="ARBA" id="ARBA00023212"/>
    </source>
</evidence>
<dbReference type="AlphaFoldDB" id="A0A7M7JR36"/>
<keyword evidence="10" id="KW-1015">Disulfide bond</keyword>
<keyword evidence="15" id="KW-1185">Reference proteome</keyword>
<keyword evidence="4" id="KW-1003">Cell membrane</keyword>
<dbReference type="Proteomes" id="UP000594260">
    <property type="component" value="Unplaced"/>
</dbReference>
<dbReference type="PANTHER" id="PTHR12939:SF10">
    <property type="entry name" value="EG:4F1.1 PROTEIN"/>
    <property type="match status" value="1"/>
</dbReference>
<feature type="transmembrane region" description="Helical" evidence="13">
    <location>
        <begin position="94"/>
        <end position="116"/>
    </location>
</feature>
<evidence type="ECO:0000256" key="3">
    <source>
        <dbReference type="ARBA" id="ARBA00007574"/>
    </source>
</evidence>
<dbReference type="PANTHER" id="PTHR12939">
    <property type="entry name" value="SARCOGLYCAN"/>
    <property type="match status" value="1"/>
</dbReference>
<dbReference type="OrthoDB" id="8881719at2759"/>
<keyword evidence="12" id="KW-0206">Cytoskeleton</keyword>
<dbReference type="GO" id="GO:0005856">
    <property type="term" value="C:cytoskeleton"/>
    <property type="evidence" value="ECO:0007669"/>
    <property type="project" value="UniProtKB-SubCell"/>
</dbReference>
<dbReference type="InParanoid" id="A0A7M7JR36"/>
<dbReference type="InterPro" id="IPR006875">
    <property type="entry name" value="Sarcoglycan"/>
</dbReference>
<evidence type="ECO:0008006" key="16">
    <source>
        <dbReference type="Google" id="ProtNLM"/>
    </source>
</evidence>
<evidence type="ECO:0000313" key="14">
    <source>
        <dbReference type="EnsemblMetazoa" id="XP_022655612"/>
    </source>
</evidence>
<comment type="similarity">
    <text evidence="3">Belongs to the sarcoglycan beta/delta/gamma/zeta family.</text>
</comment>
<evidence type="ECO:0000256" key="6">
    <source>
        <dbReference type="ARBA" id="ARBA00022692"/>
    </source>
</evidence>
<keyword evidence="7" id="KW-0735">Signal-anchor</keyword>
<protein>
    <recommendedName>
        <fullName evidence="16">Zeta-sarcoglycan</fullName>
    </recommendedName>
</protein>
<keyword evidence="9 13" id="KW-0472">Membrane</keyword>
<organism evidence="14 15">
    <name type="scientific">Varroa destructor</name>
    <name type="common">Honeybee mite</name>
    <dbReference type="NCBI Taxonomy" id="109461"/>
    <lineage>
        <taxon>Eukaryota</taxon>
        <taxon>Metazoa</taxon>
        <taxon>Ecdysozoa</taxon>
        <taxon>Arthropoda</taxon>
        <taxon>Chelicerata</taxon>
        <taxon>Arachnida</taxon>
        <taxon>Acari</taxon>
        <taxon>Parasitiformes</taxon>
        <taxon>Mesostigmata</taxon>
        <taxon>Gamasina</taxon>
        <taxon>Dermanyssoidea</taxon>
        <taxon>Varroidae</taxon>
        <taxon>Varroa</taxon>
    </lineage>
</organism>
<dbReference type="RefSeq" id="XP_022655612.1">
    <property type="nucleotide sequence ID" value="XM_022799877.1"/>
</dbReference>
<sequence length="372" mass="40510">MTESVEYLAMTPGDHEFALQAFSGANELVSGFHRMPREGALKRNVVLVQRENGRMSHAVELQRTCQYSFGIPLTPAPSVFDGLVIDIRGWRKRYLLMLLIALSWLVALNLLLTLWISRAINFSLATGAPSVAIKANSLRANDIVNFLDDIAVKNIHSRIDEPIFILSQINITLSSAARTRNVSSTSYMSIAPDRINVLAESFSIHSADGKLIFQARDQQPSASSSQAITTVTHTLRIIGRGGVRFEDGVSLQTPVVAWGDSGGLRIESATRELRVEGPRRVSIESSEARVILEANQNLTFTSSQGKVVLCAGSIYLEKLRSPLASKAGKAYGGVYQLCVCTSGRLFLASPAASCRTHNPDLCTKALMRSSTS</sequence>
<dbReference type="Pfam" id="PF04790">
    <property type="entry name" value="Sarcoglycan_1"/>
    <property type="match status" value="1"/>
</dbReference>
<name>A0A7M7JR36_VARDE</name>
<dbReference type="KEGG" id="vde:111248103"/>
<evidence type="ECO:0000256" key="7">
    <source>
        <dbReference type="ARBA" id="ARBA00022968"/>
    </source>
</evidence>
<accession>A0A7M7JR36</accession>
<comment type="subcellular location">
    <subcellularLocation>
        <location evidence="2">Cell membrane</location>
        <location evidence="2">Sarcolemma</location>
        <topology evidence="2">Single-pass type II membrane protein</topology>
    </subcellularLocation>
    <subcellularLocation>
        <location evidence="1">Cytoplasm</location>
        <location evidence="1">Cytoskeleton</location>
    </subcellularLocation>
</comment>
<evidence type="ECO:0000256" key="2">
    <source>
        <dbReference type="ARBA" id="ARBA00004274"/>
    </source>
</evidence>
<evidence type="ECO:0000256" key="11">
    <source>
        <dbReference type="ARBA" id="ARBA00023180"/>
    </source>
</evidence>
<keyword evidence="5" id="KW-0963">Cytoplasm</keyword>
<keyword evidence="11" id="KW-0325">Glycoprotein</keyword>
<dbReference type="FunCoup" id="A0A7M7JR36">
    <property type="interactions" value="12"/>
</dbReference>
<keyword evidence="6 13" id="KW-0812">Transmembrane</keyword>
<reference evidence="14" key="1">
    <citation type="submission" date="2021-01" db="UniProtKB">
        <authorList>
            <consortium name="EnsemblMetazoa"/>
        </authorList>
    </citation>
    <scope>IDENTIFICATION</scope>
</reference>
<dbReference type="EnsemblMetazoa" id="XM_022799877">
    <property type="protein sequence ID" value="XP_022655612"/>
    <property type="gene ID" value="LOC111248103"/>
</dbReference>
<evidence type="ECO:0000256" key="10">
    <source>
        <dbReference type="ARBA" id="ARBA00023157"/>
    </source>
</evidence>
<proteinExistence type="inferred from homology"/>
<evidence type="ECO:0000256" key="13">
    <source>
        <dbReference type="SAM" id="Phobius"/>
    </source>
</evidence>
<dbReference type="GO" id="GO:0016012">
    <property type="term" value="C:sarcoglycan complex"/>
    <property type="evidence" value="ECO:0007669"/>
    <property type="project" value="InterPro"/>
</dbReference>
<keyword evidence="8 13" id="KW-1133">Transmembrane helix</keyword>
<dbReference type="InterPro" id="IPR039972">
    <property type="entry name" value="Sarcoglycan_gamma/delta/zeta"/>
</dbReference>
<evidence type="ECO:0000256" key="8">
    <source>
        <dbReference type="ARBA" id="ARBA00022989"/>
    </source>
</evidence>